<keyword evidence="2" id="KW-1185">Reference proteome</keyword>
<protein>
    <submittedName>
        <fullName evidence="1">Uncharacterized protein</fullName>
    </submittedName>
</protein>
<dbReference type="Proteomes" id="UP000887013">
    <property type="component" value="Unassembled WGS sequence"/>
</dbReference>
<evidence type="ECO:0000313" key="1">
    <source>
        <dbReference type="EMBL" id="GFU01513.1"/>
    </source>
</evidence>
<dbReference type="AlphaFoldDB" id="A0A8X6UCU8"/>
<name>A0A8X6UCU8_NEPPI</name>
<dbReference type="EMBL" id="BMAW01076436">
    <property type="protein sequence ID" value="GFU01513.1"/>
    <property type="molecule type" value="Genomic_DNA"/>
</dbReference>
<reference evidence="1" key="1">
    <citation type="submission" date="2020-08" db="EMBL/GenBank/DDBJ databases">
        <title>Multicomponent nature underlies the extraordinary mechanical properties of spider dragline silk.</title>
        <authorList>
            <person name="Kono N."/>
            <person name="Nakamura H."/>
            <person name="Mori M."/>
            <person name="Yoshida Y."/>
            <person name="Ohtoshi R."/>
            <person name="Malay A.D."/>
            <person name="Moran D.A.P."/>
            <person name="Tomita M."/>
            <person name="Numata K."/>
            <person name="Arakawa K."/>
        </authorList>
    </citation>
    <scope>NUCLEOTIDE SEQUENCE</scope>
</reference>
<evidence type="ECO:0000313" key="2">
    <source>
        <dbReference type="Proteomes" id="UP000887013"/>
    </source>
</evidence>
<comment type="caution">
    <text evidence="1">The sequence shown here is derived from an EMBL/GenBank/DDBJ whole genome shotgun (WGS) entry which is preliminary data.</text>
</comment>
<gene>
    <name evidence="1" type="ORF">NPIL_233161</name>
</gene>
<accession>A0A8X6UCU8</accession>
<proteinExistence type="predicted"/>
<sequence>MFITFFDNQGIIYSEFLPEGTTMLQGTLKFFHETSRQGYNVLFPPKKLRLLCFPLIFEKTIPQVVISQNTV</sequence>
<organism evidence="1 2">
    <name type="scientific">Nephila pilipes</name>
    <name type="common">Giant wood spider</name>
    <name type="synonym">Nephila maculata</name>
    <dbReference type="NCBI Taxonomy" id="299642"/>
    <lineage>
        <taxon>Eukaryota</taxon>
        <taxon>Metazoa</taxon>
        <taxon>Ecdysozoa</taxon>
        <taxon>Arthropoda</taxon>
        <taxon>Chelicerata</taxon>
        <taxon>Arachnida</taxon>
        <taxon>Araneae</taxon>
        <taxon>Araneomorphae</taxon>
        <taxon>Entelegynae</taxon>
        <taxon>Araneoidea</taxon>
        <taxon>Nephilidae</taxon>
        <taxon>Nephila</taxon>
    </lineage>
</organism>